<dbReference type="AlphaFoldDB" id="A0A4U0PY43"/>
<reference evidence="2 3" key="1">
    <citation type="submission" date="2019-04" db="EMBL/GenBank/DDBJ databases">
        <title>Chitiniphilus eburnea sp. nov., a novel chitinolytic bacterium isolated from aquaculture sludge.</title>
        <authorList>
            <person name="Sheng M."/>
        </authorList>
    </citation>
    <scope>NUCLEOTIDE SEQUENCE [LARGE SCALE GENOMIC DNA]</scope>
    <source>
        <strain evidence="2 3">HX-2-15</strain>
    </source>
</reference>
<protein>
    <submittedName>
        <fullName evidence="2">Uncharacterized protein</fullName>
    </submittedName>
</protein>
<proteinExistence type="predicted"/>
<evidence type="ECO:0000313" key="3">
    <source>
        <dbReference type="Proteomes" id="UP000310016"/>
    </source>
</evidence>
<sequence>MENLEIQQPELASDITTHNRRVEDRRESPDQEEALWRWTNMLLNGNERRSGDERRRLAS</sequence>
<keyword evidence="3" id="KW-1185">Reference proteome</keyword>
<gene>
    <name evidence="2" type="ORF">FAZ21_09840</name>
</gene>
<comment type="caution">
    <text evidence="2">The sequence shown here is derived from an EMBL/GenBank/DDBJ whole genome shotgun (WGS) entry which is preliminary data.</text>
</comment>
<dbReference type="RefSeq" id="WP_136773277.1">
    <property type="nucleotide sequence ID" value="NZ_CP156074.1"/>
</dbReference>
<dbReference type="EMBL" id="SUMF01000009">
    <property type="protein sequence ID" value="TJZ73487.1"/>
    <property type="molecule type" value="Genomic_DNA"/>
</dbReference>
<name>A0A4U0PY43_9NEIS</name>
<organism evidence="2 3">
    <name type="scientific">Chitiniphilus eburneus</name>
    <dbReference type="NCBI Taxonomy" id="2571148"/>
    <lineage>
        <taxon>Bacteria</taxon>
        <taxon>Pseudomonadati</taxon>
        <taxon>Pseudomonadota</taxon>
        <taxon>Betaproteobacteria</taxon>
        <taxon>Neisseriales</taxon>
        <taxon>Chitinibacteraceae</taxon>
        <taxon>Chitiniphilus</taxon>
    </lineage>
</organism>
<feature type="compositionally biased region" description="Basic and acidic residues" evidence="1">
    <location>
        <begin position="20"/>
        <end position="29"/>
    </location>
</feature>
<evidence type="ECO:0000256" key="1">
    <source>
        <dbReference type="SAM" id="MobiDB-lite"/>
    </source>
</evidence>
<feature type="region of interest" description="Disordered" evidence="1">
    <location>
        <begin position="1"/>
        <end position="31"/>
    </location>
</feature>
<dbReference type="Proteomes" id="UP000310016">
    <property type="component" value="Unassembled WGS sequence"/>
</dbReference>
<accession>A0A4U0PY43</accession>
<evidence type="ECO:0000313" key="2">
    <source>
        <dbReference type="EMBL" id="TJZ73487.1"/>
    </source>
</evidence>